<organism evidence="4 5">
    <name type="scientific">Blastomonas marina</name>
    <dbReference type="NCBI Taxonomy" id="1867408"/>
    <lineage>
        <taxon>Bacteria</taxon>
        <taxon>Pseudomonadati</taxon>
        <taxon>Pseudomonadota</taxon>
        <taxon>Alphaproteobacteria</taxon>
        <taxon>Sphingomonadales</taxon>
        <taxon>Sphingomonadaceae</taxon>
        <taxon>Blastomonas</taxon>
    </lineage>
</organism>
<dbReference type="Proteomes" id="UP000603317">
    <property type="component" value="Unassembled WGS sequence"/>
</dbReference>
<dbReference type="EMBL" id="BMID01000001">
    <property type="protein sequence ID" value="GGA00431.1"/>
    <property type="molecule type" value="Genomic_DNA"/>
</dbReference>
<dbReference type="RefSeq" id="WP_229658060.1">
    <property type="nucleotide sequence ID" value="NZ_BMID01000001.1"/>
</dbReference>
<evidence type="ECO:0000313" key="4">
    <source>
        <dbReference type="EMBL" id="GGA00431.1"/>
    </source>
</evidence>
<feature type="region of interest" description="Disordered" evidence="1">
    <location>
        <begin position="1"/>
        <end position="28"/>
    </location>
</feature>
<sequence>MALPPNDKNSAPQPTDKKAARESAEQDGFMREVDEALREQQMQDAARKYGLPIGIALVVIIAGVGGWLWWDGRQTAEDADRGERLTMALDRIEKGNAASADEMLTQLAGEDDANATAALARMTQAALLLEDGKAEEAAKIYSAVAADDDVPQQLRDLATVREVAARFDELPPAQVVERLKPLAVAGNPWFGSAGELVAMAYLKQGKEDLAGPLLAEVSRDEDVPQTIRRRTRQMAGLLGVDAVDDVERTLNESELAARGQTAPAPAPQQ</sequence>
<evidence type="ECO:0000313" key="5">
    <source>
        <dbReference type="Proteomes" id="UP000603317"/>
    </source>
</evidence>
<keyword evidence="5" id="KW-1185">Reference proteome</keyword>
<dbReference type="Pfam" id="PF09976">
    <property type="entry name" value="TPR_21"/>
    <property type="match status" value="1"/>
</dbReference>
<feature type="domain" description="Ancillary SecYEG translocon subunit/Cell division coordinator CpoB TPR" evidence="3">
    <location>
        <begin position="48"/>
        <end position="173"/>
    </location>
</feature>
<feature type="compositionally biased region" description="Basic and acidic residues" evidence="1">
    <location>
        <begin position="15"/>
        <end position="28"/>
    </location>
</feature>
<reference evidence="5" key="1">
    <citation type="journal article" date="2019" name="Int. J. Syst. Evol. Microbiol.">
        <title>The Global Catalogue of Microorganisms (GCM) 10K type strain sequencing project: providing services to taxonomists for standard genome sequencing and annotation.</title>
        <authorList>
            <consortium name="The Broad Institute Genomics Platform"/>
            <consortium name="The Broad Institute Genome Sequencing Center for Infectious Disease"/>
            <person name="Wu L."/>
            <person name="Ma J."/>
        </authorList>
    </citation>
    <scope>NUCLEOTIDE SEQUENCE [LARGE SCALE GENOMIC DNA]</scope>
    <source>
        <strain evidence="5">CGMCC 1.15297</strain>
    </source>
</reference>
<evidence type="ECO:0000256" key="2">
    <source>
        <dbReference type="SAM" id="Phobius"/>
    </source>
</evidence>
<keyword evidence="2" id="KW-0812">Transmembrane</keyword>
<protein>
    <recommendedName>
        <fullName evidence="3">Ancillary SecYEG translocon subunit/Cell division coordinator CpoB TPR domain-containing protein</fullName>
    </recommendedName>
</protein>
<evidence type="ECO:0000259" key="3">
    <source>
        <dbReference type="Pfam" id="PF09976"/>
    </source>
</evidence>
<gene>
    <name evidence="4" type="ORF">GCM10010923_06320</name>
</gene>
<comment type="caution">
    <text evidence="4">The sequence shown here is derived from an EMBL/GenBank/DDBJ whole genome shotgun (WGS) entry which is preliminary data.</text>
</comment>
<dbReference type="InterPro" id="IPR018704">
    <property type="entry name" value="SecYEG/CpoB_TPR"/>
</dbReference>
<keyword evidence="2" id="KW-1133">Transmembrane helix</keyword>
<keyword evidence="2" id="KW-0472">Membrane</keyword>
<name>A0ABQ1F650_9SPHN</name>
<evidence type="ECO:0000256" key="1">
    <source>
        <dbReference type="SAM" id="MobiDB-lite"/>
    </source>
</evidence>
<feature type="transmembrane region" description="Helical" evidence="2">
    <location>
        <begin position="49"/>
        <end position="70"/>
    </location>
</feature>
<proteinExistence type="predicted"/>
<accession>A0ABQ1F650</accession>